<dbReference type="Proteomes" id="UP000199126">
    <property type="component" value="Unassembled WGS sequence"/>
</dbReference>
<dbReference type="EMBL" id="FODV01000023">
    <property type="protein sequence ID" value="SEP22478.1"/>
    <property type="molecule type" value="Genomic_DNA"/>
</dbReference>
<name>A0A1H8W5Q9_9EURY</name>
<proteinExistence type="predicted"/>
<sequence>MTRKLLIGLALLGITLAALGIAARRVAAPADDDTDTATDDRIDFETATASVEG</sequence>
<organism evidence="1 2">
    <name type="scientific">Halogranum amylolyticum</name>
    <dbReference type="NCBI Taxonomy" id="660520"/>
    <lineage>
        <taxon>Archaea</taxon>
        <taxon>Methanobacteriati</taxon>
        <taxon>Methanobacteriota</taxon>
        <taxon>Stenosarchaea group</taxon>
        <taxon>Halobacteria</taxon>
        <taxon>Halobacteriales</taxon>
        <taxon>Haloferacaceae</taxon>
    </lineage>
</organism>
<evidence type="ECO:0000313" key="2">
    <source>
        <dbReference type="Proteomes" id="UP000199126"/>
    </source>
</evidence>
<gene>
    <name evidence="1" type="ORF">SAMN04487948_12314</name>
</gene>
<evidence type="ECO:0000313" key="1">
    <source>
        <dbReference type="EMBL" id="SEP22478.1"/>
    </source>
</evidence>
<dbReference type="AlphaFoldDB" id="A0A1H8W5Q9"/>
<protein>
    <submittedName>
        <fullName evidence="1">Uncharacterized protein</fullName>
    </submittedName>
</protein>
<dbReference type="RefSeq" id="WP_170864915.1">
    <property type="nucleotide sequence ID" value="NZ_FODV01000023.1"/>
</dbReference>
<keyword evidence="2" id="KW-1185">Reference proteome</keyword>
<reference evidence="2" key="1">
    <citation type="submission" date="2016-10" db="EMBL/GenBank/DDBJ databases">
        <authorList>
            <person name="Varghese N."/>
            <person name="Submissions S."/>
        </authorList>
    </citation>
    <scope>NUCLEOTIDE SEQUENCE [LARGE SCALE GENOMIC DNA]</scope>
    <source>
        <strain evidence="2">CGMCC 1.10121</strain>
    </source>
</reference>
<accession>A0A1H8W5Q9</accession>